<keyword evidence="9" id="KW-1185">Reference proteome</keyword>
<protein>
    <recommendedName>
        <fullName evidence="10">Endoplasmic reticulum-based factor for assembly of v-atpase</fullName>
    </recommendedName>
</protein>
<dbReference type="Pfam" id="PF11712">
    <property type="entry name" value="Vma12"/>
    <property type="match status" value="1"/>
</dbReference>
<gene>
    <name evidence="8" type="ORF">AAG570_014116</name>
</gene>
<dbReference type="InterPro" id="IPR021013">
    <property type="entry name" value="ATPase_Vma12"/>
</dbReference>
<keyword evidence="4 7" id="KW-1133">Transmembrane helix</keyword>
<dbReference type="AlphaFoldDB" id="A0ABD0XS03"/>
<organism evidence="8 9">
    <name type="scientific">Ranatra chinensis</name>
    <dbReference type="NCBI Taxonomy" id="642074"/>
    <lineage>
        <taxon>Eukaryota</taxon>
        <taxon>Metazoa</taxon>
        <taxon>Ecdysozoa</taxon>
        <taxon>Arthropoda</taxon>
        <taxon>Hexapoda</taxon>
        <taxon>Insecta</taxon>
        <taxon>Pterygota</taxon>
        <taxon>Neoptera</taxon>
        <taxon>Paraneoptera</taxon>
        <taxon>Hemiptera</taxon>
        <taxon>Heteroptera</taxon>
        <taxon>Panheteroptera</taxon>
        <taxon>Nepomorpha</taxon>
        <taxon>Nepidae</taxon>
        <taxon>Ranatrinae</taxon>
        <taxon>Ranatra</taxon>
    </lineage>
</organism>
<dbReference type="EMBL" id="JBFDAA010000115">
    <property type="protein sequence ID" value="KAL1109959.1"/>
    <property type="molecule type" value="Genomic_DNA"/>
</dbReference>
<dbReference type="Proteomes" id="UP001558652">
    <property type="component" value="Unassembled WGS sequence"/>
</dbReference>
<evidence type="ECO:0000256" key="6">
    <source>
        <dbReference type="SAM" id="MobiDB-lite"/>
    </source>
</evidence>
<keyword evidence="2 7" id="KW-0812">Transmembrane</keyword>
<accession>A0ABD0XS03</accession>
<feature type="non-terminal residue" evidence="8">
    <location>
        <position position="1"/>
    </location>
</feature>
<evidence type="ECO:0000256" key="5">
    <source>
        <dbReference type="ARBA" id="ARBA00023136"/>
    </source>
</evidence>
<evidence type="ECO:0000313" key="9">
    <source>
        <dbReference type="Proteomes" id="UP001558652"/>
    </source>
</evidence>
<feature type="region of interest" description="Disordered" evidence="6">
    <location>
        <begin position="207"/>
        <end position="229"/>
    </location>
</feature>
<evidence type="ECO:0000256" key="2">
    <source>
        <dbReference type="ARBA" id="ARBA00022692"/>
    </source>
</evidence>
<name>A0ABD0XS03_9HEMI</name>
<dbReference type="PANTHER" id="PTHR31394">
    <property type="entry name" value="TRANSMEMBRANE PROTEIN 199"/>
    <property type="match status" value="1"/>
</dbReference>
<evidence type="ECO:0000256" key="4">
    <source>
        <dbReference type="ARBA" id="ARBA00022989"/>
    </source>
</evidence>
<sequence>QEKRDEREVVGLFQILESVTDIRDSKIGRVVSGCQRLAKLSALVDIALEHCNAAIQYEHAVTIQNGNLRIHEILSESEIVLPSPVITPRNPELEARLERLRLEYENREYNAMTKNVDSIRMRHPEDTIGYQVREMNKQLIAVAQFVFSVGAGFVFGFHGLELLIGELEFGFRLLLGVICALIIALAEIYFLAKKLAEEFETTPPILGKSAQTGSLTKSVSQPQTKEHKD</sequence>
<evidence type="ECO:0000256" key="1">
    <source>
        <dbReference type="ARBA" id="ARBA00004477"/>
    </source>
</evidence>
<comment type="subcellular location">
    <subcellularLocation>
        <location evidence="1">Endoplasmic reticulum membrane</location>
        <topology evidence="1">Multi-pass membrane protein</topology>
    </subcellularLocation>
</comment>
<evidence type="ECO:0000256" key="3">
    <source>
        <dbReference type="ARBA" id="ARBA00022824"/>
    </source>
</evidence>
<dbReference type="GO" id="GO:0005789">
    <property type="term" value="C:endoplasmic reticulum membrane"/>
    <property type="evidence" value="ECO:0007669"/>
    <property type="project" value="UniProtKB-SubCell"/>
</dbReference>
<dbReference type="PANTHER" id="PTHR31394:SF1">
    <property type="entry name" value="TRANSMEMBRANE PROTEIN 199"/>
    <property type="match status" value="1"/>
</dbReference>
<comment type="caution">
    <text evidence="8">The sequence shown here is derived from an EMBL/GenBank/DDBJ whole genome shotgun (WGS) entry which is preliminary data.</text>
</comment>
<evidence type="ECO:0008006" key="10">
    <source>
        <dbReference type="Google" id="ProtNLM"/>
    </source>
</evidence>
<keyword evidence="3" id="KW-0256">Endoplasmic reticulum</keyword>
<feature type="transmembrane region" description="Helical" evidence="7">
    <location>
        <begin position="139"/>
        <end position="157"/>
    </location>
</feature>
<feature type="compositionally biased region" description="Polar residues" evidence="6">
    <location>
        <begin position="209"/>
        <end position="223"/>
    </location>
</feature>
<feature type="transmembrane region" description="Helical" evidence="7">
    <location>
        <begin position="169"/>
        <end position="192"/>
    </location>
</feature>
<reference evidence="8 9" key="1">
    <citation type="submission" date="2024-07" db="EMBL/GenBank/DDBJ databases">
        <title>Chromosome-level genome assembly of the water stick insect Ranatra chinensis (Heteroptera: Nepidae).</title>
        <authorList>
            <person name="Liu X."/>
        </authorList>
    </citation>
    <scope>NUCLEOTIDE SEQUENCE [LARGE SCALE GENOMIC DNA]</scope>
    <source>
        <strain evidence="8">Cailab_2021Rc</strain>
        <tissue evidence="8">Muscle</tissue>
    </source>
</reference>
<keyword evidence="5 7" id="KW-0472">Membrane</keyword>
<proteinExistence type="predicted"/>
<evidence type="ECO:0000313" key="8">
    <source>
        <dbReference type="EMBL" id="KAL1109959.1"/>
    </source>
</evidence>
<evidence type="ECO:0000256" key="7">
    <source>
        <dbReference type="SAM" id="Phobius"/>
    </source>
</evidence>